<feature type="compositionally biased region" description="Polar residues" evidence="1">
    <location>
        <begin position="1221"/>
        <end position="1241"/>
    </location>
</feature>
<feature type="compositionally biased region" description="Polar residues" evidence="1">
    <location>
        <begin position="786"/>
        <end position="799"/>
    </location>
</feature>
<feature type="domain" description="Bacterial Ig-like" evidence="2">
    <location>
        <begin position="1"/>
        <end position="92"/>
    </location>
</feature>
<feature type="domain" description="Bacterial Ig-like" evidence="2">
    <location>
        <begin position="605"/>
        <end position="698"/>
    </location>
</feature>
<reference evidence="3" key="1">
    <citation type="submission" date="2018-05" db="EMBL/GenBank/DDBJ databases">
        <authorList>
            <person name="Lanie J.A."/>
            <person name="Ng W.-L."/>
            <person name="Kazmierczak K.M."/>
            <person name="Andrzejewski T.M."/>
            <person name="Davidsen T.M."/>
            <person name="Wayne K.J."/>
            <person name="Tettelin H."/>
            <person name="Glass J.I."/>
            <person name="Rusch D."/>
            <person name="Podicherti R."/>
            <person name="Tsui H.-C.T."/>
            <person name="Winkler M.E."/>
        </authorList>
    </citation>
    <scope>NUCLEOTIDE SEQUENCE</scope>
</reference>
<feature type="region of interest" description="Disordered" evidence="1">
    <location>
        <begin position="1081"/>
        <end position="1127"/>
    </location>
</feature>
<feature type="domain" description="Bacterial Ig-like" evidence="2">
    <location>
        <begin position="500"/>
        <end position="596"/>
    </location>
</feature>
<dbReference type="InterPro" id="IPR013783">
    <property type="entry name" value="Ig-like_fold"/>
</dbReference>
<feature type="region of interest" description="Disordered" evidence="1">
    <location>
        <begin position="404"/>
        <end position="430"/>
    </location>
</feature>
<feature type="compositionally biased region" description="Polar residues" evidence="1">
    <location>
        <begin position="107"/>
        <end position="123"/>
    </location>
</feature>
<feature type="non-terminal residue" evidence="3">
    <location>
        <position position="1412"/>
    </location>
</feature>
<evidence type="ECO:0000313" key="3">
    <source>
        <dbReference type="EMBL" id="SVA34427.1"/>
    </source>
</evidence>
<feature type="domain" description="Bacterial Ig-like" evidence="2">
    <location>
        <begin position="197"/>
        <end position="293"/>
    </location>
</feature>
<feature type="domain" description="Bacterial Ig-like" evidence="2">
    <location>
        <begin position="400"/>
        <end position="495"/>
    </location>
</feature>
<feature type="compositionally biased region" description="Polar residues" evidence="1">
    <location>
        <begin position="1000"/>
        <end position="1010"/>
    </location>
</feature>
<feature type="region of interest" description="Disordered" evidence="1">
    <location>
        <begin position="677"/>
        <end position="738"/>
    </location>
</feature>
<gene>
    <name evidence="3" type="ORF">METZ01_LOCUS87281</name>
</gene>
<sequence length="1412" mass="141942">LVASSDTGSSKTDNITANPSPVFKGSAPANSTIELFRDGSISLGIVESKKNGSWEITSSRLPDGKFVINAIATSEAGVQSSNSGNLDLVVDTSISSPSRPDLEDASDTGSSQTDNLTSDNTPTFKGIAEANSYVELFRDSDILAGSADADSRGHWSITASRLKDGDHVMSARSTDRAGNVSNGSDPVTISVGSDLKAPSALDLAEKSDSGLSTTDNITSDRSPTFTGTGASGSKIQLFRNVSKEIGSGTVLGDGNWTITSDDLIDGTHSISVKATDVAGNSKTGSVRLSVTIDSSIGSPKTPDLDSKSDSGTSSTDNVTSDTTPTFKGTAEANSLVSLLRDGDTPLGSDTADSKGAWNITSSSLADGAYKITVTAVDMAGNSSSASTALTVTVDTKITAPTSPVLTSASDLGTSDSDKITSDTTPSFSGTAEANSEVKLYRGGYTVIGTVTASASGEWEIKSSTLTSGTHKITARGTDKAGNSSSASTPLEITVDSSVNAPSRPDLSSESDTGVDDGDDLTADTTPMFEGTAEAGSRVELFRSGTISIGTGVTDDEGEWQVTSVTLTDGNHSIKAITTDKAGNVSSASGVLQITVDASVPDAPSELNLSSASDSGISNMDDITSKTSLIFTGRAAANSTIEIFRSGSISLGTAKADSGGDWSVTVSNLSEGSHSVTVEATDSAGNLSKGASDLSVTVDRTAPSKPAKPDMISASDSGSSDSDNFTSQSSPAVTGSAEAGSTVRVFRSGTILLGETAAGSSGAWELELPSLADGAHSITVKAADVSGNESTASTALSVTVDTEGPSPAAKPDLTSSSDSGTSNSDNVTSDNSPTIGGTTESNATVNLYRQGIILIGTATASGSGSWSITSEALPDGAHEIVARATDKSGNTGDPSPTLTLTIDSAISSPSVPNLDPASDTGASNSDGLTSDATPTFSGTAESNSSVKLYRSGNVQIGSGTADASGNWSITASSLANGSHSISAKATDKAGNSSLGSESSSITVDTTVSQPSLPDLDSADDTGSSNSDNKTSSATFVVSGTAEAFSTVSLYRSGNILIGTHETGVTGSWAMTATNLSDGTHSLTVKSSDRAGNTSSPSVALSVTVDSTAPSPPSTPDLKSASDTGLSSSDNMTSLNNLDFSGTAEPNSTVELFTGGNSLIGSYEADGSGNWSILATALTDGSHAITAVAIDSFSNRSLSSSELYISIDTVAAAVPSTPDLESGSDTGASDIDNITSDSTPTFTGTAEPGANVYLYRSSSLQVGSGIASGAGIWSVTASTLPDGTHSITAKSDDSFGNESVSSGTLVIVLDATPASAPISLDMTSESDTGNTFAQSNDNITSITSPIITGTADPGSKIQIYDSGVLIATHYMSSTGTFWSVVLTDLTEGTYSITAKAVDSADNMSAASSPLSITV</sequence>
<feature type="domain" description="Bacterial Ig-like" evidence="2">
    <location>
        <begin position="97"/>
        <end position="188"/>
    </location>
</feature>
<proteinExistence type="predicted"/>
<feature type="compositionally biased region" description="Polar residues" evidence="1">
    <location>
        <begin position="919"/>
        <end position="942"/>
    </location>
</feature>
<feature type="compositionally biased region" description="Low complexity" evidence="1">
    <location>
        <begin position="709"/>
        <end position="729"/>
    </location>
</feature>
<name>A0A381V446_9ZZZZ</name>
<feature type="compositionally biased region" description="Polar residues" evidence="1">
    <location>
        <begin position="1"/>
        <end position="19"/>
    </location>
</feature>
<feature type="domain" description="Bacterial Ig-like" evidence="2">
    <location>
        <begin position="300"/>
        <end position="395"/>
    </location>
</feature>
<feature type="region of interest" description="Disordered" evidence="1">
    <location>
        <begin position="1215"/>
        <end position="1241"/>
    </location>
</feature>
<feature type="compositionally biased region" description="Polar residues" evidence="1">
    <location>
        <begin position="1019"/>
        <end position="1030"/>
    </location>
</feature>
<feature type="domain" description="Bacterial Ig-like" evidence="2">
    <location>
        <begin position="1214"/>
        <end position="1304"/>
    </location>
</feature>
<feature type="region of interest" description="Disordered" evidence="1">
    <location>
        <begin position="89"/>
        <end position="124"/>
    </location>
</feature>
<feature type="region of interest" description="Disordered" evidence="1">
    <location>
        <begin position="1"/>
        <end position="27"/>
    </location>
</feature>
<feature type="region of interest" description="Disordered" evidence="1">
    <location>
        <begin position="206"/>
        <end position="231"/>
    </location>
</feature>
<feature type="region of interest" description="Disordered" evidence="1">
    <location>
        <begin position="783"/>
        <end position="839"/>
    </location>
</feature>
<accession>A0A381V446</accession>
<dbReference type="Pfam" id="PF19077">
    <property type="entry name" value="Big_13"/>
    <property type="match status" value="14"/>
</dbReference>
<feature type="domain" description="Bacterial Ig-like" evidence="2">
    <location>
        <begin position="1005"/>
        <end position="1104"/>
    </location>
</feature>
<protein>
    <recommendedName>
        <fullName evidence="2">Bacterial Ig-like domain-containing protein</fullName>
    </recommendedName>
</protein>
<organism evidence="3">
    <name type="scientific">marine metagenome</name>
    <dbReference type="NCBI Taxonomy" id="408172"/>
    <lineage>
        <taxon>unclassified sequences</taxon>
        <taxon>metagenomes</taxon>
        <taxon>ecological metagenomes</taxon>
    </lineage>
</organism>
<feature type="domain" description="Bacterial Ig-like" evidence="2">
    <location>
        <begin position="906"/>
        <end position="1004"/>
    </location>
</feature>
<feature type="domain" description="Bacterial Ig-like" evidence="2">
    <location>
        <begin position="1112"/>
        <end position="1207"/>
    </location>
</feature>
<feature type="compositionally biased region" description="Low complexity" evidence="1">
    <location>
        <begin position="813"/>
        <end position="831"/>
    </location>
</feature>
<evidence type="ECO:0000259" key="2">
    <source>
        <dbReference type="Pfam" id="PF19077"/>
    </source>
</evidence>
<dbReference type="InterPro" id="IPR044016">
    <property type="entry name" value="Big_13"/>
</dbReference>
<feature type="region of interest" description="Disordered" evidence="1">
    <location>
        <begin position="465"/>
        <end position="523"/>
    </location>
</feature>
<feature type="compositionally biased region" description="Polar residues" evidence="1">
    <location>
        <begin position="209"/>
        <end position="231"/>
    </location>
</feature>
<dbReference type="Gene3D" id="2.60.40.10">
    <property type="entry name" value="Immunoglobulins"/>
    <property type="match status" value="14"/>
</dbReference>
<feature type="region of interest" description="Disordered" evidence="1">
    <location>
        <begin position="982"/>
        <end position="1030"/>
    </location>
</feature>
<feature type="compositionally biased region" description="Polar residues" evidence="1">
    <location>
        <begin position="1081"/>
        <end position="1099"/>
    </location>
</feature>
<feature type="region of interest" description="Disordered" evidence="1">
    <location>
        <begin position="905"/>
        <end position="942"/>
    </location>
</feature>
<feature type="compositionally biased region" description="Acidic residues" evidence="1">
    <location>
        <begin position="512"/>
        <end position="521"/>
    </location>
</feature>
<dbReference type="EMBL" id="UINC01007648">
    <property type="protein sequence ID" value="SVA34427.1"/>
    <property type="molecule type" value="Genomic_DNA"/>
</dbReference>
<dbReference type="NCBIfam" id="NF033510">
    <property type="entry name" value="Ca_tandemer"/>
    <property type="match status" value="12"/>
</dbReference>
<feature type="compositionally biased region" description="Polar residues" evidence="1">
    <location>
        <begin position="480"/>
        <end position="511"/>
    </location>
</feature>
<feature type="compositionally biased region" description="Low complexity" evidence="1">
    <location>
        <begin position="309"/>
        <end position="325"/>
    </location>
</feature>
<evidence type="ECO:0000256" key="1">
    <source>
        <dbReference type="SAM" id="MobiDB-lite"/>
    </source>
</evidence>
<feature type="region of interest" description="Disordered" evidence="1">
    <location>
        <begin position="293"/>
        <end position="327"/>
    </location>
</feature>
<feature type="non-terminal residue" evidence="3">
    <location>
        <position position="1"/>
    </location>
</feature>
<feature type="domain" description="Bacterial Ig-like" evidence="2">
    <location>
        <begin position="708"/>
        <end position="801"/>
    </location>
</feature>
<feature type="domain" description="Bacterial Ig-like" evidence="2">
    <location>
        <begin position="809"/>
        <end position="902"/>
    </location>
</feature>
<feature type="domain" description="Bacterial Ig-like" evidence="2">
    <location>
        <begin position="1316"/>
        <end position="1412"/>
    </location>
</feature>